<dbReference type="EMBL" id="QGNW01001827">
    <property type="protein sequence ID" value="RVW29722.1"/>
    <property type="molecule type" value="Genomic_DNA"/>
</dbReference>
<feature type="domain" description="Reverse transcriptase Ty1/copia-type" evidence="1">
    <location>
        <begin position="73"/>
        <end position="152"/>
    </location>
</feature>
<gene>
    <name evidence="2" type="primary">POLX_982</name>
    <name evidence="2" type="ORF">CK203_113990</name>
</gene>
<protein>
    <submittedName>
        <fullName evidence="2">Retrovirus-related Pol polyprotein from transposon TNT 1-94</fullName>
    </submittedName>
</protein>
<organism evidence="2 3">
    <name type="scientific">Vitis vinifera</name>
    <name type="common">Grape</name>
    <dbReference type="NCBI Taxonomy" id="29760"/>
    <lineage>
        <taxon>Eukaryota</taxon>
        <taxon>Viridiplantae</taxon>
        <taxon>Streptophyta</taxon>
        <taxon>Embryophyta</taxon>
        <taxon>Tracheophyta</taxon>
        <taxon>Spermatophyta</taxon>
        <taxon>Magnoliopsida</taxon>
        <taxon>eudicotyledons</taxon>
        <taxon>Gunneridae</taxon>
        <taxon>Pentapetalae</taxon>
        <taxon>rosids</taxon>
        <taxon>Vitales</taxon>
        <taxon>Vitaceae</taxon>
        <taxon>Viteae</taxon>
        <taxon>Vitis</taxon>
    </lineage>
</organism>
<reference evidence="2 3" key="1">
    <citation type="journal article" date="2018" name="PLoS Genet.">
        <title>Population sequencing reveals clonal diversity and ancestral inbreeding in the grapevine cultivar Chardonnay.</title>
        <authorList>
            <person name="Roach M.J."/>
            <person name="Johnson D.L."/>
            <person name="Bohlmann J."/>
            <person name="van Vuuren H.J."/>
            <person name="Jones S.J."/>
            <person name="Pretorius I.S."/>
            <person name="Schmidt S.A."/>
            <person name="Borneman A.R."/>
        </authorList>
    </citation>
    <scope>NUCLEOTIDE SEQUENCE [LARGE SCALE GENOMIC DNA]</scope>
    <source>
        <strain evidence="3">cv. Chardonnay</strain>
        <tissue evidence="2">Leaf</tissue>
    </source>
</reference>
<sequence length="154" mass="17650">MSVKTRLKLIIMAEETLSVPKWKEAVFEEMRALENNTWEKVNFPGKTPVGCKWVFVEKFNSNGSLERYKASGDLEVFMDAPSSFEESFGTKVCKLRKSLYGLKQSARSWFERFTRSVKIQGYSQGQTDLTMFVKLTGRGKITILIVYVDVIIPT</sequence>
<evidence type="ECO:0000259" key="1">
    <source>
        <dbReference type="Pfam" id="PF07727"/>
    </source>
</evidence>
<proteinExistence type="predicted"/>
<comment type="caution">
    <text evidence="2">The sequence shown here is derived from an EMBL/GenBank/DDBJ whole genome shotgun (WGS) entry which is preliminary data.</text>
</comment>
<dbReference type="Pfam" id="PF07727">
    <property type="entry name" value="RVT_2"/>
    <property type="match status" value="1"/>
</dbReference>
<name>A0A438D2S7_VITVI</name>
<evidence type="ECO:0000313" key="3">
    <source>
        <dbReference type="Proteomes" id="UP000288805"/>
    </source>
</evidence>
<evidence type="ECO:0000313" key="2">
    <source>
        <dbReference type="EMBL" id="RVW29722.1"/>
    </source>
</evidence>
<accession>A0A438D2S7</accession>
<dbReference type="InterPro" id="IPR013103">
    <property type="entry name" value="RVT_2"/>
</dbReference>
<dbReference type="AlphaFoldDB" id="A0A438D2S7"/>
<dbReference type="Proteomes" id="UP000288805">
    <property type="component" value="Unassembled WGS sequence"/>
</dbReference>